<dbReference type="RefSeq" id="WP_096256384.1">
    <property type="nucleotide sequence ID" value="NZ_BMKX01000008.1"/>
</dbReference>
<organism evidence="2 3">
    <name type="scientific">Glutamicibacter ardleyensis</name>
    <dbReference type="NCBI Taxonomy" id="225894"/>
    <lineage>
        <taxon>Bacteria</taxon>
        <taxon>Bacillati</taxon>
        <taxon>Actinomycetota</taxon>
        <taxon>Actinomycetes</taxon>
        <taxon>Micrococcales</taxon>
        <taxon>Micrococcaceae</taxon>
        <taxon>Glutamicibacter</taxon>
    </lineage>
</organism>
<dbReference type="EMBL" id="BMKX01000008">
    <property type="protein sequence ID" value="GGJ68861.1"/>
    <property type="molecule type" value="Genomic_DNA"/>
</dbReference>
<accession>A0ABQ2DT56</accession>
<dbReference type="GeneID" id="303305292"/>
<protein>
    <recommendedName>
        <fullName evidence="4">DUF3040 domain-containing protein</fullName>
    </recommendedName>
</protein>
<dbReference type="Proteomes" id="UP000606115">
    <property type="component" value="Unassembled WGS sequence"/>
</dbReference>
<comment type="caution">
    <text evidence="2">The sequence shown here is derived from an EMBL/GenBank/DDBJ whole genome shotgun (WGS) entry which is preliminary data.</text>
</comment>
<evidence type="ECO:0000313" key="3">
    <source>
        <dbReference type="Proteomes" id="UP000606115"/>
    </source>
</evidence>
<keyword evidence="1" id="KW-1133">Transmembrane helix</keyword>
<proteinExistence type="predicted"/>
<keyword evidence="1" id="KW-0472">Membrane</keyword>
<reference evidence="3" key="1">
    <citation type="journal article" date="2019" name="Int. J. Syst. Evol. Microbiol.">
        <title>The Global Catalogue of Microorganisms (GCM) 10K type strain sequencing project: providing services to taxonomists for standard genome sequencing and annotation.</title>
        <authorList>
            <consortium name="The Broad Institute Genomics Platform"/>
            <consortium name="The Broad Institute Genome Sequencing Center for Infectious Disease"/>
            <person name="Wu L."/>
            <person name="Ma J."/>
        </authorList>
    </citation>
    <scope>NUCLEOTIDE SEQUENCE [LARGE SCALE GENOMIC DNA]</scope>
    <source>
        <strain evidence="3">CGMCC 1.3685</strain>
    </source>
</reference>
<feature type="transmembrane region" description="Helical" evidence="1">
    <location>
        <begin position="85"/>
        <end position="104"/>
    </location>
</feature>
<keyword evidence="1" id="KW-0812">Transmembrane</keyword>
<evidence type="ECO:0000313" key="2">
    <source>
        <dbReference type="EMBL" id="GGJ68861.1"/>
    </source>
</evidence>
<evidence type="ECO:0008006" key="4">
    <source>
        <dbReference type="Google" id="ProtNLM"/>
    </source>
</evidence>
<feature type="transmembrane region" description="Helical" evidence="1">
    <location>
        <begin position="110"/>
        <end position="127"/>
    </location>
</feature>
<gene>
    <name evidence="2" type="ORF">GCM10007173_29460</name>
</gene>
<sequence length="143" mass="15571">MNPAEQEPSNTEDPRWDELVDNFRNLEVPAPREPSAEERAAELAKLFNTGPLARGPRDYVADETPEEFIPEEPAAIGSGDPMLNLAWVGAVGGPFGLLFCVIFFRSAPGFIYLGLAAAAIIGIFYLLRRLPTQRDPGDDGAKV</sequence>
<keyword evidence="3" id="KW-1185">Reference proteome</keyword>
<evidence type="ECO:0000256" key="1">
    <source>
        <dbReference type="SAM" id="Phobius"/>
    </source>
</evidence>
<name>A0ABQ2DT56_9MICC</name>